<comment type="caution">
    <text evidence="1">The sequence shown here is derived from an EMBL/GenBank/DDBJ whole genome shotgun (WGS) entry which is preliminary data.</text>
</comment>
<organism evidence="1 2">
    <name type="scientific">Nocardioides mangrovicus</name>
    <dbReference type="NCBI Taxonomy" id="2478913"/>
    <lineage>
        <taxon>Bacteria</taxon>
        <taxon>Bacillati</taxon>
        <taxon>Actinomycetota</taxon>
        <taxon>Actinomycetes</taxon>
        <taxon>Propionibacteriales</taxon>
        <taxon>Nocardioidaceae</taxon>
        <taxon>Nocardioides</taxon>
    </lineage>
</organism>
<accession>A0A3L8P366</accession>
<dbReference type="InterPro" id="IPR004378">
    <property type="entry name" value="F420H2_quin_Rdtase"/>
</dbReference>
<dbReference type="InterPro" id="IPR012349">
    <property type="entry name" value="Split_barrel_FMN-bd"/>
</dbReference>
<keyword evidence="2" id="KW-1185">Reference proteome</keyword>
<dbReference type="OrthoDB" id="5186446at2"/>
<sequence length="148" mass="16332">MDTDVRRRWVNRLSRIFHVLQRVGVRTGRAQILTTTGRKSGQAQSQPVGVVPIDGKEYIFQAYPRAAWVANARQTPAASLASGRRVREVVLVEQPVETRRQLLLHQLRTEPDTAKLLVKSGLVDDSTPEGVAAAAERIAVFEVQPGVA</sequence>
<dbReference type="RefSeq" id="WP_121805256.1">
    <property type="nucleotide sequence ID" value="NZ_RDBE01000006.1"/>
</dbReference>
<dbReference type="EMBL" id="RDBE01000006">
    <property type="protein sequence ID" value="RLV49491.1"/>
    <property type="molecule type" value="Genomic_DNA"/>
</dbReference>
<gene>
    <name evidence="1" type="ORF">D9V37_06000</name>
</gene>
<proteinExistence type="predicted"/>
<dbReference type="AlphaFoldDB" id="A0A3L8P366"/>
<dbReference type="Gene3D" id="2.30.110.10">
    <property type="entry name" value="Electron Transport, Fmn-binding Protein, Chain A"/>
    <property type="match status" value="1"/>
</dbReference>
<dbReference type="GO" id="GO:0016491">
    <property type="term" value="F:oxidoreductase activity"/>
    <property type="evidence" value="ECO:0007669"/>
    <property type="project" value="InterPro"/>
</dbReference>
<dbReference type="Proteomes" id="UP000281708">
    <property type="component" value="Unassembled WGS sequence"/>
</dbReference>
<evidence type="ECO:0000313" key="2">
    <source>
        <dbReference type="Proteomes" id="UP000281708"/>
    </source>
</evidence>
<dbReference type="Pfam" id="PF04075">
    <property type="entry name" value="F420H2_quin_red"/>
    <property type="match status" value="1"/>
</dbReference>
<reference evidence="1 2" key="1">
    <citation type="submission" date="2018-10" db="EMBL/GenBank/DDBJ databases">
        <title>Marmoricola sp. 4Q3S-7 whole genome shotgun sequence.</title>
        <authorList>
            <person name="Li F."/>
        </authorList>
    </citation>
    <scope>NUCLEOTIDE SEQUENCE [LARGE SCALE GENOMIC DNA]</scope>
    <source>
        <strain evidence="1 2">4Q3S-7</strain>
    </source>
</reference>
<protein>
    <submittedName>
        <fullName evidence="1">DUF385 domain-containing protein</fullName>
    </submittedName>
</protein>
<name>A0A3L8P366_9ACTN</name>
<evidence type="ECO:0000313" key="1">
    <source>
        <dbReference type="EMBL" id="RLV49491.1"/>
    </source>
</evidence>